<name>A0A9Q5VKQ6_PISSA</name>
<evidence type="ECO:0000313" key="2">
    <source>
        <dbReference type="Proteomes" id="UP000422232"/>
    </source>
</evidence>
<protein>
    <submittedName>
        <fullName evidence="1">Uncharacterized protein</fullName>
    </submittedName>
</protein>
<dbReference type="InterPro" id="IPR038444">
    <property type="entry name" value="DUF465_sf"/>
</dbReference>
<dbReference type="RefSeq" id="WP_016210818.1">
    <property type="nucleotide sequence ID" value="NZ_CP012413.1"/>
</dbReference>
<proteinExistence type="predicted"/>
<dbReference type="Gene3D" id="6.10.280.50">
    <property type="match status" value="1"/>
</dbReference>
<organism evidence="1 2">
    <name type="scientific">Piscirickettsia salmonis</name>
    <dbReference type="NCBI Taxonomy" id="1238"/>
    <lineage>
        <taxon>Bacteria</taxon>
        <taxon>Pseudomonadati</taxon>
        <taxon>Pseudomonadota</taxon>
        <taxon>Gammaproteobacteria</taxon>
        <taxon>Thiotrichales</taxon>
        <taxon>Piscirickettsiaceae</taxon>
        <taxon>Piscirickettsia</taxon>
    </lineage>
</organism>
<dbReference type="Proteomes" id="UP000422232">
    <property type="component" value="Chromosome"/>
</dbReference>
<sequence length="74" mass="8850">MLSKHHNLSEEFAPYKETCNQLKQQDLEFHQLWQQFHHIDKEINKTISVITASQLKRQRLKIQDAIYSRLKACA</sequence>
<gene>
    <name evidence="1" type="ORF">Psal009_02993</name>
</gene>
<dbReference type="AlphaFoldDB" id="A0A9Q5VKQ6"/>
<reference evidence="1 2" key="1">
    <citation type="submission" date="2019-04" db="EMBL/GenBank/DDBJ databases">
        <title>Complete genome sequencing of Piscirickettsia salmonis strain Psal-009.</title>
        <authorList>
            <person name="Schober I."/>
            <person name="Bunk B."/>
            <person name="Sproer C."/>
            <person name="Carril G.P."/>
            <person name="Riedel T."/>
            <person name="Flores-Herrera P.A."/>
            <person name="Nourdin-Galindo G."/>
            <person name="Marshall S.H."/>
            <person name="Overmann J."/>
        </authorList>
    </citation>
    <scope>NUCLEOTIDE SEQUENCE [LARGE SCALE GENOMIC DNA]</scope>
    <source>
        <strain evidence="1 2">Psal-009</strain>
    </source>
</reference>
<dbReference type="GeneID" id="66739881"/>
<evidence type="ECO:0000313" key="1">
    <source>
        <dbReference type="EMBL" id="QGO07056.1"/>
    </source>
</evidence>
<dbReference type="EMBL" id="CP038908">
    <property type="protein sequence ID" value="QGO07056.1"/>
    <property type="molecule type" value="Genomic_DNA"/>
</dbReference>
<keyword evidence="2" id="KW-1185">Reference proteome</keyword>
<accession>A0A9Q5VKQ6</accession>